<dbReference type="EMBL" id="JABCLD010001917">
    <property type="protein sequence ID" value="NMU28058.1"/>
    <property type="molecule type" value="Genomic_DNA"/>
</dbReference>
<dbReference type="Proteomes" id="UP000555836">
    <property type="component" value="Unassembled WGS sequence"/>
</dbReference>
<gene>
    <name evidence="2" type="ORF">HKB21_20835</name>
</gene>
<feature type="region of interest" description="Disordered" evidence="1">
    <location>
        <begin position="104"/>
        <end position="157"/>
    </location>
</feature>
<proteinExistence type="predicted"/>
<dbReference type="InterPro" id="IPR036390">
    <property type="entry name" value="WH_DNA-bd_sf"/>
</dbReference>
<comment type="caution">
    <text evidence="2">The sequence shown here is derived from an EMBL/GenBank/DDBJ whole genome shotgun (WGS) entry which is preliminary data.</text>
</comment>
<evidence type="ECO:0000256" key="1">
    <source>
        <dbReference type="SAM" id="MobiDB-lite"/>
    </source>
</evidence>
<protein>
    <submittedName>
        <fullName evidence="2">Helix-turn-helix domain-containing protein</fullName>
    </submittedName>
</protein>
<evidence type="ECO:0000313" key="3">
    <source>
        <dbReference type="Proteomes" id="UP000555836"/>
    </source>
</evidence>
<dbReference type="InterPro" id="IPR036388">
    <property type="entry name" value="WH-like_DNA-bd_sf"/>
</dbReference>
<name>A0A7Y0S834_VIBPH</name>
<dbReference type="AlphaFoldDB" id="A0A7Y0S834"/>
<sequence length="173" mass="19238">MVNQFSITKTIIESNLKQAHGITATEKCVLITLSSYFGNQENPSVFTCYPSQNRIAREVGCTRPTVNSALQKFERLGFLRANYRSTPEGGNTSKLYTWLGIPTTEELESESSDEPSESDVVETRTEVEEALTETPVVVESTPSLQPESRHESVPTSGWWADLEEAIAEDESPF</sequence>
<reference evidence="2 3" key="1">
    <citation type="submission" date="2020-04" db="EMBL/GenBank/DDBJ databases">
        <title>Whole-genome sequencing of Vibrio spp. from China reveals different genetic environments of blaCTX-M-14 among diverse lineages.</title>
        <authorList>
            <person name="Zheng Z."/>
            <person name="Ye L."/>
            <person name="Chen S."/>
        </authorList>
    </citation>
    <scope>NUCLEOTIDE SEQUENCE [LARGE SCALE GENOMIC DNA]</scope>
    <source>
        <strain evidence="2 3">Vb0574</strain>
    </source>
</reference>
<accession>A0A7Y0S834</accession>
<dbReference type="Pfam" id="PF13730">
    <property type="entry name" value="HTH_36"/>
    <property type="match status" value="1"/>
</dbReference>
<feature type="compositionally biased region" description="Acidic residues" evidence="1">
    <location>
        <begin position="105"/>
        <end position="120"/>
    </location>
</feature>
<dbReference type="Gene3D" id="1.10.10.10">
    <property type="entry name" value="Winged helix-like DNA-binding domain superfamily/Winged helix DNA-binding domain"/>
    <property type="match status" value="1"/>
</dbReference>
<dbReference type="SUPFAM" id="SSF46785">
    <property type="entry name" value="Winged helix' DNA-binding domain"/>
    <property type="match status" value="1"/>
</dbReference>
<evidence type="ECO:0000313" key="2">
    <source>
        <dbReference type="EMBL" id="NMU28058.1"/>
    </source>
</evidence>
<organism evidence="2 3">
    <name type="scientific">Vibrio parahaemolyticus</name>
    <dbReference type="NCBI Taxonomy" id="670"/>
    <lineage>
        <taxon>Bacteria</taxon>
        <taxon>Pseudomonadati</taxon>
        <taxon>Pseudomonadota</taxon>
        <taxon>Gammaproteobacteria</taxon>
        <taxon>Vibrionales</taxon>
        <taxon>Vibrionaceae</taxon>
        <taxon>Vibrio</taxon>
    </lineage>
</organism>
<dbReference type="RefSeq" id="WP_062853094.1">
    <property type="nucleotide sequence ID" value="NZ_CP043421.1"/>
</dbReference>